<dbReference type="EMBL" id="QNRF01000004">
    <property type="protein sequence ID" value="RBO83435.1"/>
    <property type="molecule type" value="Genomic_DNA"/>
</dbReference>
<evidence type="ECO:0000313" key="2">
    <source>
        <dbReference type="EMBL" id="RBO83435.1"/>
    </source>
</evidence>
<evidence type="ECO:0000313" key="3">
    <source>
        <dbReference type="Proteomes" id="UP000252086"/>
    </source>
</evidence>
<accession>A0A366D0L0</accession>
<dbReference type="AlphaFoldDB" id="A0A366D0L0"/>
<feature type="coiled-coil region" evidence="1">
    <location>
        <begin position="38"/>
        <end position="84"/>
    </location>
</feature>
<proteinExistence type="predicted"/>
<evidence type="ECO:0000256" key="1">
    <source>
        <dbReference type="SAM" id="Coils"/>
    </source>
</evidence>
<comment type="caution">
    <text evidence="2">The sequence shown here is derived from an EMBL/GenBank/DDBJ whole genome shotgun (WGS) entry which is preliminary data.</text>
</comment>
<keyword evidence="3" id="KW-1185">Reference proteome</keyword>
<dbReference type="Proteomes" id="UP000252086">
    <property type="component" value="Unassembled WGS sequence"/>
</dbReference>
<reference evidence="2 3" key="1">
    <citation type="submission" date="2018-06" db="EMBL/GenBank/DDBJ databases">
        <title>Genomic Encyclopedia of Type Strains, Phase III (KMG-III): the genomes of soil and plant-associated and newly described type strains.</title>
        <authorList>
            <person name="Whitman W."/>
        </authorList>
    </citation>
    <scope>NUCLEOTIDE SEQUENCE [LARGE SCALE GENOMIC DNA]</scope>
    <source>
        <strain evidence="2 3">CECT 7732</strain>
    </source>
</reference>
<dbReference type="RefSeq" id="WP_181799820.1">
    <property type="nucleotide sequence ID" value="NZ_QNRF01000004.1"/>
</dbReference>
<organism evidence="2 3">
    <name type="scientific">Marinomonas aquiplantarum</name>
    <dbReference type="NCBI Taxonomy" id="491951"/>
    <lineage>
        <taxon>Bacteria</taxon>
        <taxon>Pseudomonadati</taxon>
        <taxon>Pseudomonadota</taxon>
        <taxon>Gammaproteobacteria</taxon>
        <taxon>Oceanospirillales</taxon>
        <taxon>Oceanospirillaceae</taxon>
        <taxon>Marinomonas</taxon>
    </lineage>
</organism>
<keyword evidence="1" id="KW-0175">Coiled coil</keyword>
<name>A0A366D0L0_9GAMM</name>
<protein>
    <submittedName>
        <fullName evidence="2">Uncharacterized protein</fullName>
    </submittedName>
</protein>
<gene>
    <name evidence="2" type="ORF">DFP76_104254</name>
</gene>
<sequence length="161" mass="18046">MSILGGLKSLFTGESGIVSSIAGLVKDYFPPDLSPDKKAELEAKLRDFQLQAQRQVDDATSEAEKNLTQRIAELEGTASDLKAIPFFGPVMIFLRGLQRPVWGFATLYMDFMWFAEWTTLSQKQESALMVINVLVLGFLFGERAIKNVMPLMTKFFEVKKG</sequence>